<comment type="caution">
    <text evidence="3">The sequence shown here is derived from an EMBL/GenBank/DDBJ whole genome shotgun (WGS) entry which is preliminary data.</text>
</comment>
<dbReference type="InterPro" id="IPR027417">
    <property type="entry name" value="P-loop_NTPase"/>
</dbReference>
<dbReference type="AlphaFoldDB" id="A0A7W8JTT9"/>
<gene>
    <name evidence="3" type="ORF">HNQ08_002179</name>
</gene>
<dbReference type="Proteomes" id="UP000552709">
    <property type="component" value="Unassembled WGS sequence"/>
</dbReference>
<reference evidence="3 4" key="1">
    <citation type="submission" date="2020-08" db="EMBL/GenBank/DDBJ databases">
        <title>Genomic Encyclopedia of Type Strains, Phase IV (KMG-IV): sequencing the most valuable type-strain genomes for metagenomic binning, comparative biology and taxonomic classification.</title>
        <authorList>
            <person name="Goeker M."/>
        </authorList>
    </citation>
    <scope>NUCLEOTIDE SEQUENCE [LARGE SCALE GENOMIC DNA]</scope>
    <source>
        <strain evidence="3 4">DSM 27939</strain>
    </source>
</reference>
<name>A0A7W8JTT9_9DEIO</name>
<evidence type="ECO:0000256" key="1">
    <source>
        <dbReference type="ARBA" id="ARBA00022612"/>
    </source>
</evidence>
<evidence type="ECO:0000259" key="2">
    <source>
        <dbReference type="Pfam" id="PF17289"/>
    </source>
</evidence>
<organism evidence="3 4">
    <name type="scientific">Deinococcus humi</name>
    <dbReference type="NCBI Taxonomy" id="662880"/>
    <lineage>
        <taxon>Bacteria</taxon>
        <taxon>Thermotogati</taxon>
        <taxon>Deinococcota</taxon>
        <taxon>Deinococci</taxon>
        <taxon>Deinococcales</taxon>
        <taxon>Deinococcaceae</taxon>
        <taxon>Deinococcus</taxon>
    </lineage>
</organism>
<accession>A0A7W8JTT9</accession>
<proteinExistence type="predicted"/>
<dbReference type="Pfam" id="PF17289">
    <property type="entry name" value="Terminase_6C"/>
    <property type="match status" value="1"/>
</dbReference>
<keyword evidence="4" id="KW-1185">Reference proteome</keyword>
<dbReference type="RefSeq" id="WP_184131281.1">
    <property type="nucleotide sequence ID" value="NZ_JACHFL010000004.1"/>
</dbReference>
<dbReference type="Gene3D" id="3.40.50.300">
    <property type="entry name" value="P-loop containing nucleotide triphosphate hydrolases"/>
    <property type="match status" value="1"/>
</dbReference>
<evidence type="ECO:0000313" key="3">
    <source>
        <dbReference type="EMBL" id="MBB5363081.1"/>
    </source>
</evidence>
<sequence>MTAATTYFMDYQKRWLTDDSRQKAAEKSRRIGWTYTQAYEDMRDAAKEGGMDVWFSSADLTAAREYIRYVEMWSKLGNAVAKDLGEIVIQGEGTDAIKAFAVEYANGKRINALSSNPKGFRSKGGKVVLDEFAFHEQPDELWRAAAPSVLWGFPIRVFSSHNGRDTRFNRLVEEAKQPGSKWSLHSVNIMDALKDGLLERILKLDRLATPPERDAFLAECRSIAGDEETFQQEFMVNPLDGTEAYIPYALYDANVGLDVPEPLVLQGTELHQIPLDQYRPFLVFNREGGRLFLGVDIGRKRDLTVLWLWEEVGGKLVTRAVVELHVVKFRYQYAWLRHLLPLVNHCEIDETGLGAQLAEDAQEDFGAERVTKVTFSEYEKRDLAVGMKNLLEDGGARLPAAPVVKADFRKIRRVTSPNGNVLFKGERDADGHADRWWAAALGARASKRKIGGGIITL</sequence>
<dbReference type="InterPro" id="IPR035421">
    <property type="entry name" value="Terminase_6C"/>
</dbReference>
<evidence type="ECO:0000313" key="4">
    <source>
        <dbReference type="Proteomes" id="UP000552709"/>
    </source>
</evidence>
<dbReference type="Gene3D" id="3.30.420.240">
    <property type="match status" value="1"/>
</dbReference>
<dbReference type="EMBL" id="JACHFL010000004">
    <property type="protein sequence ID" value="MBB5363081.1"/>
    <property type="molecule type" value="Genomic_DNA"/>
</dbReference>
<protein>
    <submittedName>
        <fullName evidence="3">Phage FluMu gp28-like protein</fullName>
    </submittedName>
</protein>
<keyword evidence="1" id="KW-1188">Viral release from host cell</keyword>
<feature type="domain" description="Terminase large subunit gp17-like C-terminal" evidence="2">
    <location>
        <begin position="294"/>
        <end position="439"/>
    </location>
</feature>